<accession>A0ABV2WSJ6</accession>
<dbReference type="PROSITE" id="PS00061">
    <property type="entry name" value="ADH_SHORT"/>
    <property type="match status" value="1"/>
</dbReference>
<evidence type="ECO:0000256" key="3">
    <source>
        <dbReference type="RuleBase" id="RU000363"/>
    </source>
</evidence>
<protein>
    <submittedName>
        <fullName evidence="5">SDR family NAD(P)-dependent oxidoreductase</fullName>
    </submittedName>
</protein>
<dbReference type="PANTHER" id="PTHR43391">
    <property type="entry name" value="RETINOL DEHYDROGENASE-RELATED"/>
    <property type="match status" value="1"/>
</dbReference>
<evidence type="ECO:0000256" key="1">
    <source>
        <dbReference type="ARBA" id="ARBA00006484"/>
    </source>
</evidence>
<reference evidence="5 6" key="1">
    <citation type="submission" date="2024-06" db="EMBL/GenBank/DDBJ databases">
        <title>The Natural Products Discovery Center: Release of the First 8490 Sequenced Strains for Exploring Actinobacteria Biosynthetic Diversity.</title>
        <authorList>
            <person name="Kalkreuter E."/>
            <person name="Kautsar S.A."/>
            <person name="Yang D."/>
            <person name="Bader C.D."/>
            <person name="Teijaro C.N."/>
            <person name="Fluegel L."/>
            <person name="Davis C.M."/>
            <person name="Simpson J.R."/>
            <person name="Lauterbach L."/>
            <person name="Steele A.D."/>
            <person name="Gui C."/>
            <person name="Meng S."/>
            <person name="Li G."/>
            <person name="Viehrig K."/>
            <person name="Ye F."/>
            <person name="Su P."/>
            <person name="Kiefer A.F."/>
            <person name="Nichols A."/>
            <person name="Cepeda A.J."/>
            <person name="Yan W."/>
            <person name="Fan B."/>
            <person name="Jiang Y."/>
            <person name="Adhikari A."/>
            <person name="Zheng C.-J."/>
            <person name="Schuster L."/>
            <person name="Cowan T.M."/>
            <person name="Smanski M.J."/>
            <person name="Chevrette M.G."/>
            <person name="De Carvalho L.P.S."/>
            <person name="Shen B."/>
        </authorList>
    </citation>
    <scope>NUCLEOTIDE SEQUENCE [LARGE SCALE GENOMIC DNA]</scope>
    <source>
        <strain evidence="5 6">NPDC019708</strain>
    </source>
</reference>
<dbReference type="InterPro" id="IPR036291">
    <property type="entry name" value="NAD(P)-bd_dom_sf"/>
</dbReference>
<evidence type="ECO:0000313" key="6">
    <source>
        <dbReference type="Proteomes" id="UP001550628"/>
    </source>
</evidence>
<dbReference type="CDD" id="cd05233">
    <property type="entry name" value="SDR_c"/>
    <property type="match status" value="1"/>
</dbReference>
<dbReference type="PRINTS" id="PR00081">
    <property type="entry name" value="GDHRDH"/>
</dbReference>
<proteinExistence type="inferred from homology"/>
<dbReference type="PRINTS" id="PR00080">
    <property type="entry name" value="SDRFAMILY"/>
</dbReference>
<dbReference type="SUPFAM" id="SSF51735">
    <property type="entry name" value="NAD(P)-binding Rossmann-fold domains"/>
    <property type="match status" value="1"/>
</dbReference>
<dbReference type="InterPro" id="IPR057326">
    <property type="entry name" value="KR_dom"/>
</dbReference>
<dbReference type="Gene3D" id="3.40.50.720">
    <property type="entry name" value="NAD(P)-binding Rossmann-like Domain"/>
    <property type="match status" value="1"/>
</dbReference>
<gene>
    <name evidence="5" type="ORF">ABZ510_18565</name>
</gene>
<comment type="similarity">
    <text evidence="1 3">Belongs to the short-chain dehydrogenases/reductases (SDR) family.</text>
</comment>
<keyword evidence="6" id="KW-1185">Reference proteome</keyword>
<keyword evidence="2" id="KW-0560">Oxidoreductase</keyword>
<evidence type="ECO:0000256" key="2">
    <source>
        <dbReference type="ARBA" id="ARBA00023002"/>
    </source>
</evidence>
<evidence type="ECO:0000259" key="4">
    <source>
        <dbReference type="SMART" id="SM00822"/>
    </source>
</evidence>
<dbReference type="Proteomes" id="UP001550628">
    <property type="component" value="Unassembled WGS sequence"/>
</dbReference>
<organism evidence="5 6">
    <name type="scientific">Nocardia rhamnosiphila</name>
    <dbReference type="NCBI Taxonomy" id="426716"/>
    <lineage>
        <taxon>Bacteria</taxon>
        <taxon>Bacillati</taxon>
        <taxon>Actinomycetota</taxon>
        <taxon>Actinomycetes</taxon>
        <taxon>Mycobacteriales</taxon>
        <taxon>Nocardiaceae</taxon>
        <taxon>Nocardia</taxon>
    </lineage>
</organism>
<evidence type="ECO:0000313" key="5">
    <source>
        <dbReference type="EMBL" id="MEU1953852.1"/>
    </source>
</evidence>
<dbReference type="Pfam" id="PF00106">
    <property type="entry name" value="adh_short"/>
    <property type="match status" value="1"/>
</dbReference>
<dbReference type="PANTHER" id="PTHR43391:SF26">
    <property type="entry name" value="BLL7251 PROTEIN"/>
    <property type="match status" value="1"/>
</dbReference>
<dbReference type="InterPro" id="IPR020904">
    <property type="entry name" value="Sc_DH/Rdtase_CS"/>
</dbReference>
<sequence>MKLEAGQVAVVTGAANGIGRAVAAALVDRGLRVVVADVEAETLARTAAELGDPVLAVPTDVADIDQVRALADRTLATFGRVDLVVNNAGVGAGGPSWDIAPAEWERVWSVNVGGVVNGIHVFTPHLIAGGGGHIVNTASLAGLTVGLFGAPYAASKSAIISISESLRGELDVIAPNIGVTVVCPGPVDTRMFRGLAEMAAPPAEGAPEAETLPPEVRAALAPMMEAVGEMAKEMLPTARAAEIVLAAVEAGKLYETTHPVMAHAARERIETILESFGASAA</sequence>
<comment type="caution">
    <text evidence="5">The sequence shown here is derived from an EMBL/GenBank/DDBJ whole genome shotgun (WGS) entry which is preliminary data.</text>
</comment>
<name>A0ABV2WSJ6_9NOCA</name>
<dbReference type="RefSeq" id="WP_356959945.1">
    <property type="nucleotide sequence ID" value="NZ_JBEXYG010000021.1"/>
</dbReference>
<dbReference type="SMART" id="SM00822">
    <property type="entry name" value="PKS_KR"/>
    <property type="match status" value="1"/>
</dbReference>
<dbReference type="EMBL" id="JBEYBF010000012">
    <property type="protein sequence ID" value="MEU1953852.1"/>
    <property type="molecule type" value="Genomic_DNA"/>
</dbReference>
<dbReference type="InterPro" id="IPR002347">
    <property type="entry name" value="SDR_fam"/>
</dbReference>
<feature type="domain" description="Ketoreductase" evidence="4">
    <location>
        <begin position="7"/>
        <end position="180"/>
    </location>
</feature>